<evidence type="ECO:0000256" key="1">
    <source>
        <dbReference type="ARBA" id="ARBA00000677"/>
    </source>
</evidence>
<dbReference type="PANTHER" id="PTHR43390">
    <property type="entry name" value="SIGNAL PEPTIDASE I"/>
    <property type="match status" value="1"/>
</dbReference>
<comment type="caution">
    <text evidence="14">The sequence shown here is derived from an EMBL/GenBank/DDBJ whole genome shotgun (WGS) entry which is preliminary data.</text>
</comment>
<reference evidence="14" key="1">
    <citation type="submission" date="2018-05" db="EMBL/GenBank/DDBJ databases">
        <title>Draft genome of Mucuna pruriens seed.</title>
        <authorList>
            <person name="Nnadi N.E."/>
            <person name="Vos R."/>
            <person name="Hasami M.H."/>
            <person name="Devisetty U.K."/>
            <person name="Aguiy J.C."/>
        </authorList>
    </citation>
    <scope>NUCLEOTIDE SEQUENCE [LARGE SCALE GENOMIC DNA]</scope>
    <source>
        <strain evidence="14">JCA_2017</strain>
    </source>
</reference>
<keyword evidence="9" id="KW-0378">Hydrolase</keyword>
<evidence type="ECO:0000256" key="6">
    <source>
        <dbReference type="ARBA" id="ARBA00022528"/>
    </source>
</evidence>
<dbReference type="InterPro" id="IPR019758">
    <property type="entry name" value="Pept_S26A_signal_pept_1_CS"/>
</dbReference>
<feature type="non-terminal residue" evidence="14">
    <location>
        <position position="382"/>
    </location>
</feature>
<evidence type="ECO:0000256" key="5">
    <source>
        <dbReference type="ARBA" id="ARBA00013208"/>
    </source>
</evidence>
<dbReference type="GO" id="GO:0009535">
    <property type="term" value="C:chloroplast thylakoid membrane"/>
    <property type="evidence" value="ECO:0007669"/>
    <property type="project" value="TreeGrafter"/>
</dbReference>
<evidence type="ECO:0000256" key="3">
    <source>
        <dbReference type="ARBA" id="ARBA00004370"/>
    </source>
</evidence>
<dbReference type="OrthoDB" id="308440at2759"/>
<keyword evidence="8" id="KW-0645">Protease</keyword>
<dbReference type="GO" id="GO:0009003">
    <property type="term" value="F:signal peptidase activity"/>
    <property type="evidence" value="ECO:0007669"/>
    <property type="project" value="UniProtKB-EC"/>
</dbReference>
<dbReference type="Pfam" id="PF10502">
    <property type="entry name" value="Peptidase_S26"/>
    <property type="match status" value="1"/>
</dbReference>
<evidence type="ECO:0000313" key="15">
    <source>
        <dbReference type="Proteomes" id="UP000257109"/>
    </source>
</evidence>
<keyword evidence="6" id="KW-0150">Chloroplast</keyword>
<keyword evidence="10" id="KW-0809">Transit peptide</keyword>
<protein>
    <recommendedName>
        <fullName evidence="5">signal peptidase I</fullName>
        <ecNumber evidence="5">3.4.21.89</ecNumber>
    </recommendedName>
</protein>
<organism evidence="14 15">
    <name type="scientific">Mucuna pruriens</name>
    <name type="common">Velvet bean</name>
    <name type="synonym">Dolichos pruriens</name>
    <dbReference type="NCBI Taxonomy" id="157652"/>
    <lineage>
        <taxon>Eukaryota</taxon>
        <taxon>Viridiplantae</taxon>
        <taxon>Streptophyta</taxon>
        <taxon>Embryophyta</taxon>
        <taxon>Tracheophyta</taxon>
        <taxon>Spermatophyta</taxon>
        <taxon>Magnoliopsida</taxon>
        <taxon>eudicotyledons</taxon>
        <taxon>Gunneridae</taxon>
        <taxon>Pentapetalae</taxon>
        <taxon>rosids</taxon>
        <taxon>fabids</taxon>
        <taxon>Fabales</taxon>
        <taxon>Fabaceae</taxon>
        <taxon>Papilionoideae</taxon>
        <taxon>50 kb inversion clade</taxon>
        <taxon>NPAAA clade</taxon>
        <taxon>indigoferoid/millettioid clade</taxon>
        <taxon>Phaseoleae</taxon>
        <taxon>Mucuna</taxon>
    </lineage>
</organism>
<dbReference type="PRINTS" id="PR00727">
    <property type="entry name" value="LEADERPTASE"/>
</dbReference>
<evidence type="ECO:0000256" key="11">
    <source>
        <dbReference type="ARBA" id="ARBA00023136"/>
    </source>
</evidence>
<dbReference type="GO" id="GO:0006465">
    <property type="term" value="P:signal peptide processing"/>
    <property type="evidence" value="ECO:0007669"/>
    <property type="project" value="InterPro"/>
</dbReference>
<dbReference type="Proteomes" id="UP000257109">
    <property type="component" value="Unassembled WGS sequence"/>
</dbReference>
<feature type="active site" evidence="12">
    <location>
        <position position="210"/>
    </location>
</feature>
<name>A0A371EAM8_MUCPR</name>
<comment type="subcellular location">
    <subcellularLocation>
        <location evidence="3">Membrane</location>
    </subcellularLocation>
    <subcellularLocation>
        <location evidence="2">Plastid</location>
        <location evidence="2">Chloroplast</location>
    </subcellularLocation>
</comment>
<accession>A0A371EAM8</accession>
<evidence type="ECO:0000256" key="7">
    <source>
        <dbReference type="ARBA" id="ARBA00022640"/>
    </source>
</evidence>
<dbReference type="STRING" id="157652.A0A371EAM8"/>
<dbReference type="EC" id="3.4.21.89" evidence="5"/>
<dbReference type="GO" id="GO:0010027">
    <property type="term" value="P:thylakoid membrane organization"/>
    <property type="evidence" value="ECO:0007669"/>
    <property type="project" value="TreeGrafter"/>
</dbReference>
<comment type="catalytic activity">
    <reaction evidence="1">
        <text>Cleavage of hydrophobic, N-terminal signal or leader sequences from secreted and periplasmic proteins.</text>
        <dbReference type="EC" id="3.4.21.89"/>
    </reaction>
</comment>
<dbReference type="CDD" id="cd06530">
    <property type="entry name" value="S26_SPase_I"/>
    <property type="match status" value="1"/>
</dbReference>
<evidence type="ECO:0000256" key="12">
    <source>
        <dbReference type="PIRSR" id="PIRSR600223-1"/>
    </source>
</evidence>
<evidence type="ECO:0000256" key="8">
    <source>
        <dbReference type="ARBA" id="ARBA00022670"/>
    </source>
</evidence>
<dbReference type="Gene3D" id="2.10.109.10">
    <property type="entry name" value="Umud Fragment, subunit A"/>
    <property type="match status" value="1"/>
</dbReference>
<keyword evidence="11" id="KW-0472">Membrane</keyword>
<sequence>MAIRVTFSFSGYVAQNLVSSAGGRVANTRCVQECWIRSRLFGAAQKPDLDSSAGGVRNLHSDFARPKSNCWAQSNYSTLAGEFIGDSCKSPIILGLISMLKSTAGVSGSSAAAMGILGISPFKTSSMIPFLSGSKRLPCNESVPDTTWEVDKGGTQRVVSNAESSFGKTSWLSRLLNVCSEDAKAVFTAVTVSFLFKSSLAEPRSIPSSSMYPTLEVGDRVLTEKVSFLFRKPNVSDIVIFKAPPCLEEFGFSSSDVFIKRVVAKAGDSVEVRDGKLLVNGAAEEEEYVLEPLAYEMDPMVVPEGYVFVMGDNRNKSFDSHNWGPLPVENIVGRSMFRYWPPSKVSDTDTLRKLPPGNNPVAMSPEERLTGSTLILLNGLDT</sequence>
<evidence type="ECO:0000313" key="14">
    <source>
        <dbReference type="EMBL" id="RDX63085.1"/>
    </source>
</evidence>
<dbReference type="PANTHER" id="PTHR43390:SF2">
    <property type="entry name" value="THYLAKOIDAL PROCESSING PEPTIDASE 2, CHLOROPLASTIC-RELATED"/>
    <property type="match status" value="1"/>
</dbReference>
<dbReference type="InterPro" id="IPR000223">
    <property type="entry name" value="Pept_S26A_signal_pept_1"/>
</dbReference>
<proteinExistence type="inferred from homology"/>
<dbReference type="InterPro" id="IPR019533">
    <property type="entry name" value="Peptidase_S26"/>
</dbReference>
<evidence type="ECO:0000256" key="10">
    <source>
        <dbReference type="ARBA" id="ARBA00022946"/>
    </source>
</evidence>
<feature type="non-terminal residue" evidence="14">
    <location>
        <position position="1"/>
    </location>
</feature>
<evidence type="ECO:0000256" key="9">
    <source>
        <dbReference type="ARBA" id="ARBA00022801"/>
    </source>
</evidence>
<dbReference type="PROSITE" id="PS00761">
    <property type="entry name" value="SPASE_I_3"/>
    <property type="match status" value="1"/>
</dbReference>
<gene>
    <name evidence="14" type="primary">TPP2</name>
    <name evidence="14" type="ORF">CR513_58525</name>
</gene>
<keyword evidence="15" id="KW-1185">Reference proteome</keyword>
<feature type="domain" description="Peptidase S26" evidence="13">
    <location>
        <begin position="183"/>
        <end position="340"/>
    </location>
</feature>
<evidence type="ECO:0000256" key="2">
    <source>
        <dbReference type="ARBA" id="ARBA00004229"/>
    </source>
</evidence>
<evidence type="ECO:0000256" key="4">
    <source>
        <dbReference type="ARBA" id="ARBA00009370"/>
    </source>
</evidence>
<dbReference type="EMBL" id="QJKJ01015096">
    <property type="protein sequence ID" value="RDX63085.1"/>
    <property type="molecule type" value="Genomic_DNA"/>
</dbReference>
<dbReference type="AlphaFoldDB" id="A0A371EAM8"/>
<comment type="similarity">
    <text evidence="4">Belongs to the peptidase S26 family.</text>
</comment>
<dbReference type="NCBIfam" id="TIGR02227">
    <property type="entry name" value="sigpep_I_bact"/>
    <property type="match status" value="1"/>
</dbReference>
<dbReference type="InterPro" id="IPR036286">
    <property type="entry name" value="LexA/Signal_pep-like_sf"/>
</dbReference>
<dbReference type="InterPro" id="IPR019756">
    <property type="entry name" value="Pept_S26A_signal_pept_1_Ser-AS"/>
</dbReference>
<dbReference type="FunFam" id="2.10.109.10:FF:000012">
    <property type="entry name" value="Peptidase/ serine-type peptidase"/>
    <property type="match status" value="1"/>
</dbReference>
<dbReference type="GO" id="GO:0004252">
    <property type="term" value="F:serine-type endopeptidase activity"/>
    <property type="evidence" value="ECO:0007669"/>
    <property type="project" value="InterPro"/>
</dbReference>
<keyword evidence="7" id="KW-0934">Plastid</keyword>
<dbReference type="PROSITE" id="PS00501">
    <property type="entry name" value="SPASE_I_1"/>
    <property type="match status" value="1"/>
</dbReference>
<evidence type="ECO:0000259" key="13">
    <source>
        <dbReference type="Pfam" id="PF10502"/>
    </source>
</evidence>
<feature type="active site" evidence="12">
    <location>
        <position position="260"/>
    </location>
</feature>
<dbReference type="SUPFAM" id="SSF51306">
    <property type="entry name" value="LexA/Signal peptidase"/>
    <property type="match status" value="1"/>
</dbReference>